<name>A0ACC6MIY4_MYCPF</name>
<comment type="caution">
    <text evidence="1">The sequence shown here is derived from an EMBL/GenBank/DDBJ whole genome shotgun (WGS) entry which is preliminary data.</text>
</comment>
<keyword evidence="2" id="KW-1185">Reference proteome</keyword>
<reference evidence="1 2" key="1">
    <citation type="journal article" date="2021" name="Chemosphere">
        <title>Bioballs carrying a syntrophic Rhodococcus and Mycolicibacterium consortium for simultaneous sorption and biodegradation of fuel oil in contaminated freshwater.</title>
        <authorList>
            <person name="Naloka K."/>
            <person name="Polrit D."/>
            <person name="Muangchinda C."/>
            <person name="Thoetkiattikul H."/>
            <person name="Pinyakong O."/>
        </authorList>
    </citation>
    <scope>NUCLEOTIDE SEQUENCE [LARGE SCALE GENOMIC DNA]</scope>
    <source>
        <strain evidence="1 2">J101</strain>
    </source>
</reference>
<evidence type="ECO:0000313" key="1">
    <source>
        <dbReference type="EMBL" id="MDZ5086862.1"/>
    </source>
</evidence>
<evidence type="ECO:0000313" key="2">
    <source>
        <dbReference type="Proteomes" id="UP001289645"/>
    </source>
</evidence>
<dbReference type="EMBL" id="JAOXLN010000016">
    <property type="protein sequence ID" value="MDZ5086862.1"/>
    <property type="molecule type" value="Genomic_DNA"/>
</dbReference>
<accession>A0ACC6MIY4</accession>
<protein>
    <submittedName>
        <fullName evidence="1">AAA family ATPase</fullName>
    </submittedName>
</protein>
<sequence length="1072" mass="115559">MDGLATPSAIAERDDVLRVQILGPLRVWRGHRELDVGPHQQACLLAVLLARTGHPVPTSHLIDLIWDDDAPQSALNVIHKYVGALRRVFEPALPARSPGSHLMRRGNGYLFVSGPAVVDIEEFHTRVADATRAVADDRRDIALLHYERALALWKGAAGNGLDHGLSATDIFTAINAEFLDVCVTAADVAVSLGAALRILAPLRIAAAMAPLHEPVHAALISVLGSCGQQAEALRLYRDMRNRLADELGVDPGQALQRAHQRVLTQQPQVAVPPTGPSTATPPPDTPSFREAAFVGRVHEMAIATTALQAAVDGDTALVLVEGEPGIGKTRFCEEISTAACDRAVVAWGNCPPSEGTPAMWPWVQVLALMLDHLPERRQRDWRHGPIGRLLNAAEAETPPHTLGSDVRFHLFERATALIAEVSTERPTVLTIDDLHWADLCSLELFAHLAARLPRGVALVGSFRDRAPAPRGDLTRMLAAASRVPGVRRIRLAPLAPVEAAELIAIETHREPDADTVDDIYRRTAGNPFFVQELTRLLVHDGDCGAAVGVPATVRDVVLDRIAGVVNDDDGKALLITAALIGSTVDVNVLAHACGLDIDHCLDRLEPLDRLGILTATNDAFEIRFVHDLVREAVIGLASSHQSTGLHYQIACALETCCSPSDSVDEKLAHHLCSAGPRAAPERTAQALIRAGQRMMAKCAFEAAEQTLDAAVKMSRRAGRTELEAEALAHLIALVGMQSMYGSSGLMELLERAEHLAMSLGREREAGGLLYSRWAAHAQAIELEVSRPLAQRLLERGSASADPVVRSYGFQAWGIQQWNAGNIGEAFRYLQRSKDSLQEDLSRDPSDPVQHELQWLMAGMLAETTALHGDAAAARVFLDVMAAAAGRAPYLITVCATFSCRIAVLTGDPHAAMNAAHQGIAVDPGFNFTFLGTYQRLALHWAEAMTGDSPARSAANAEELIVTNLLDPPRSCVSTGYILLGEMWTRAGCYDSAAGALDRAEHCMNAFGQRYPEGLLLLMRARLLQARGAPPGQVRAAAQTARSTSIHREAHLFAQRAQNLLDEIAAETCRPAV</sequence>
<gene>
    <name evidence="1" type="ORF">OHX15_15840</name>
</gene>
<organism evidence="1 2">
    <name type="scientific">Mycolicibacterium parafortuitum</name>
    <name type="common">Mycobacterium parafortuitum</name>
    <dbReference type="NCBI Taxonomy" id="39692"/>
    <lineage>
        <taxon>Bacteria</taxon>
        <taxon>Bacillati</taxon>
        <taxon>Actinomycetota</taxon>
        <taxon>Actinomycetes</taxon>
        <taxon>Mycobacteriales</taxon>
        <taxon>Mycobacteriaceae</taxon>
        <taxon>Mycolicibacterium</taxon>
    </lineage>
</organism>
<proteinExistence type="predicted"/>
<dbReference type="Proteomes" id="UP001289645">
    <property type="component" value="Unassembled WGS sequence"/>
</dbReference>